<evidence type="ECO:0000256" key="6">
    <source>
        <dbReference type="ARBA" id="ARBA00023136"/>
    </source>
</evidence>
<keyword evidence="3" id="KW-1003">Cell membrane</keyword>
<evidence type="ECO:0008006" key="12">
    <source>
        <dbReference type="Google" id="ProtNLM"/>
    </source>
</evidence>
<accession>A0ABM7FJM0</accession>
<evidence type="ECO:0000259" key="8">
    <source>
        <dbReference type="Pfam" id="PF02687"/>
    </source>
</evidence>
<evidence type="ECO:0000256" key="4">
    <source>
        <dbReference type="ARBA" id="ARBA00022692"/>
    </source>
</evidence>
<dbReference type="RefSeq" id="WP_286257168.1">
    <property type="nucleotide sequence ID" value="NZ_AP018448.1"/>
</dbReference>
<dbReference type="InterPro" id="IPR025857">
    <property type="entry name" value="MacB_PCD"/>
</dbReference>
<dbReference type="Pfam" id="PF12704">
    <property type="entry name" value="MacB_PCD"/>
    <property type="match status" value="1"/>
</dbReference>
<keyword evidence="6 7" id="KW-0472">Membrane</keyword>
<comment type="similarity">
    <text evidence="2">Belongs to the ABC-4 integral membrane protein family. LolC/E subfamily.</text>
</comment>
<dbReference type="Proteomes" id="UP001321542">
    <property type="component" value="Chromosome"/>
</dbReference>
<proteinExistence type="inferred from homology"/>
<dbReference type="PANTHER" id="PTHR30489:SF0">
    <property type="entry name" value="LIPOPROTEIN-RELEASING SYSTEM TRANSMEMBRANE PROTEIN LOLE"/>
    <property type="match status" value="1"/>
</dbReference>
<feature type="transmembrane region" description="Helical" evidence="7">
    <location>
        <begin position="294"/>
        <end position="317"/>
    </location>
</feature>
<feature type="transmembrane region" description="Helical" evidence="7">
    <location>
        <begin position="512"/>
        <end position="535"/>
    </location>
</feature>
<feature type="domain" description="MacB-like periplasmic core" evidence="9">
    <location>
        <begin position="514"/>
        <end position="713"/>
    </location>
</feature>
<feature type="transmembrane region" description="Helical" evidence="7">
    <location>
        <begin position="454"/>
        <end position="481"/>
    </location>
</feature>
<feature type="transmembrane region" description="Helical" evidence="7">
    <location>
        <begin position="839"/>
        <end position="859"/>
    </location>
</feature>
<dbReference type="EMBL" id="AP018448">
    <property type="protein sequence ID" value="BBC36896.1"/>
    <property type="molecule type" value="Genomic_DNA"/>
</dbReference>
<evidence type="ECO:0000256" key="1">
    <source>
        <dbReference type="ARBA" id="ARBA00004651"/>
    </source>
</evidence>
<evidence type="ECO:0000313" key="10">
    <source>
        <dbReference type="EMBL" id="BBC36896.1"/>
    </source>
</evidence>
<feature type="transmembrane region" description="Helical" evidence="7">
    <location>
        <begin position="804"/>
        <end position="827"/>
    </location>
</feature>
<dbReference type="PANTHER" id="PTHR30489">
    <property type="entry name" value="LIPOPROTEIN-RELEASING SYSTEM TRANSMEMBRANE PROTEIN LOLE"/>
    <property type="match status" value="1"/>
</dbReference>
<comment type="subcellular location">
    <subcellularLocation>
        <location evidence="1">Cell membrane</location>
        <topology evidence="1">Multi-pass membrane protein</topology>
    </subcellularLocation>
</comment>
<evidence type="ECO:0000259" key="9">
    <source>
        <dbReference type="Pfam" id="PF12704"/>
    </source>
</evidence>
<keyword evidence="11" id="KW-1185">Reference proteome</keyword>
<reference evidence="10 11" key="2">
    <citation type="journal article" date="2023" name="ChemBioChem">
        <title>Acyltransferase Domain Exchange between Two Independent Type I Polyketide Synthases in the Same Producer Strain of Macrolide Antibiotics.</title>
        <authorList>
            <person name="Kudo F."/>
            <person name="Kishikawa K."/>
            <person name="Tsuboi K."/>
            <person name="Kido T."/>
            <person name="Usui T."/>
            <person name="Hashimoto J."/>
            <person name="Shin-Ya K."/>
            <person name="Miyanaga A."/>
            <person name="Eguchi T."/>
        </authorList>
    </citation>
    <scope>NUCLEOTIDE SEQUENCE [LARGE SCALE GENOMIC DNA]</scope>
    <source>
        <strain evidence="10 11">A-8890</strain>
    </source>
</reference>
<evidence type="ECO:0000256" key="3">
    <source>
        <dbReference type="ARBA" id="ARBA00022475"/>
    </source>
</evidence>
<sequence>MFWLVLQIARRAPLRLLLAALAVALPVATLAATLLYVDDASRAMTRVALQPIQVEMRALATTLDSDPVRLGQQLQTVHGVKQADVFASADVVVSAPGSQARVSARLFAVDPAYLAHHPWVHAYGDLRAGVLLNDAVAASPGFSGARRVTVDLRGDYKPLGLSVPVAGRADLRDATTWYAIPAGDVQGDIAEVPRAIVMDYATFRRTVLPAVRHALGPSTSITNPGLSELPPVSLESHVAVDHGTYPADPSAAERWSGTLRRTLERRAPGDVLVADNVAEPLLEAGTDATNARSLFFLLGIPGVLVSAALGLAAASALAEAHRREDALLRLRGASDSHLVRLAVEQGTLAGSAGTVIGLVAAGAAVSGVVGHSAWRDIPAGSLTVAVVLPVLVGTSGRKAALVVDRRLLPPPRPPLWRRAHLDAVALVVGLGILVGNFASGGLKPVPVQGPALALTFYVLLAPLLLWLGTALLAVRGLLALLARWSRPDRPRPLTTWPGTMLRWLGRRPSRTAVALTLGVLAVAFAAQTATFAATYRTAAHQDAQASFGADLRFTPATEVTQPPPDGGSGVRAMTPIRAVPARAGSDRKTIMAVDPASYRSAAVTAPQITRGVGLDALAHRANGVLVSQEIAQDFGVAPGDTIPVTVFPDDLDLSQKLDLHVVGVYRAFPPTDPLSEMVMSVSEVPAPVPPPDFYLAGVAPGFSPGAVADRMRQEGKPAGYTVSTLTERVRQQQRGLTALNLDGLSRIEAVSSGAVAALGIGLLGAFLILERRREFAVLRTVGADTGQALTGPVVEGTVAVVGSLLIGIPLGLGVGVLSIRVLGLFFALPPPLVTVPVDALALLAGLVVTLSALALGLALRRIGRIEVTALLREP</sequence>
<evidence type="ECO:0000256" key="7">
    <source>
        <dbReference type="SAM" id="Phobius"/>
    </source>
</evidence>
<feature type="transmembrane region" description="Helical" evidence="7">
    <location>
        <begin position="421"/>
        <end position="442"/>
    </location>
</feature>
<feature type="transmembrane region" description="Helical" evidence="7">
    <location>
        <begin position="749"/>
        <end position="769"/>
    </location>
</feature>
<keyword evidence="5 7" id="KW-1133">Transmembrane helix</keyword>
<reference evidence="10 11" key="1">
    <citation type="journal article" date="2010" name="ChemBioChem">
        <title>Cloning and characterization of the biosynthetic gene cluster of 16-membered macrolide antibiotic FD-891: involvement of a dual functional cytochrome P450 monooxygenase catalyzing epoxidation and hydroxylation.</title>
        <authorList>
            <person name="Kudo F."/>
            <person name="Motegi A."/>
            <person name="Mizoue K."/>
            <person name="Eguchi T."/>
        </authorList>
    </citation>
    <scope>NUCLEOTIDE SEQUENCE [LARGE SCALE GENOMIC DNA]</scope>
    <source>
        <strain evidence="10 11">A-8890</strain>
    </source>
</reference>
<keyword evidence="4 7" id="KW-0812">Transmembrane</keyword>
<dbReference type="Pfam" id="PF02687">
    <property type="entry name" value="FtsX"/>
    <property type="match status" value="1"/>
</dbReference>
<feature type="domain" description="ABC3 transporter permease C-terminal" evidence="8">
    <location>
        <begin position="752"/>
        <end position="864"/>
    </location>
</feature>
<name>A0ABM7FJM0_9ACTN</name>
<protein>
    <recommendedName>
        <fullName evidence="12">ABC transport system permease protein</fullName>
    </recommendedName>
</protein>
<feature type="transmembrane region" description="Helical" evidence="7">
    <location>
        <begin position="338"/>
        <end position="365"/>
    </location>
</feature>
<evidence type="ECO:0000256" key="5">
    <source>
        <dbReference type="ARBA" id="ARBA00022989"/>
    </source>
</evidence>
<gene>
    <name evidence="10" type="ORF">SGFS_081900</name>
</gene>
<evidence type="ECO:0000256" key="2">
    <source>
        <dbReference type="ARBA" id="ARBA00005236"/>
    </source>
</evidence>
<dbReference type="InterPro" id="IPR051447">
    <property type="entry name" value="Lipoprotein-release_system"/>
</dbReference>
<evidence type="ECO:0000313" key="11">
    <source>
        <dbReference type="Proteomes" id="UP001321542"/>
    </source>
</evidence>
<dbReference type="InterPro" id="IPR003838">
    <property type="entry name" value="ABC3_permease_C"/>
</dbReference>
<organism evidence="10 11">
    <name type="scientific">Streptomyces graminofaciens</name>
    <dbReference type="NCBI Taxonomy" id="68212"/>
    <lineage>
        <taxon>Bacteria</taxon>
        <taxon>Bacillati</taxon>
        <taxon>Actinomycetota</taxon>
        <taxon>Actinomycetes</taxon>
        <taxon>Kitasatosporales</taxon>
        <taxon>Streptomycetaceae</taxon>
        <taxon>Streptomyces</taxon>
    </lineage>
</organism>